<keyword evidence="3" id="KW-1185">Reference proteome</keyword>
<accession>A0A1L2CVE5</accession>
<reference evidence="3" key="1">
    <citation type="submission" date="2016-01" db="EMBL/GenBank/DDBJ databases">
        <title>Isolation and Characterization of Enterobacteria phage CBB.</title>
        <authorList>
            <person name="Buttimer C.T.H."/>
            <person name="Hendrix H."/>
            <person name="Alexandre H."/>
            <person name="O'Mahony J."/>
            <person name="Lavigne R."/>
            <person name="Coffey A."/>
        </authorList>
    </citation>
    <scope>NUCLEOTIDE SEQUENCE [LARGE SCALE GENOMIC DNA]</scope>
</reference>
<dbReference type="Proteomes" id="UP000223891">
    <property type="component" value="Segment"/>
</dbReference>
<evidence type="ECO:0000313" key="2">
    <source>
        <dbReference type="EMBL" id="AMM44002.1"/>
    </source>
</evidence>
<feature type="domain" description="Cyclic-phosphate processing Receiver" evidence="1">
    <location>
        <begin position="1"/>
        <end position="96"/>
    </location>
</feature>
<evidence type="ECO:0000259" key="1">
    <source>
        <dbReference type="Pfam" id="PF20274"/>
    </source>
</evidence>
<organism evidence="2 3">
    <name type="scientific">Pectobacterium phage vB_PcaM_CBB</name>
    <dbReference type="NCBI Taxonomy" id="2772511"/>
    <lineage>
        <taxon>Viruses</taxon>
        <taxon>Duplodnaviria</taxon>
        <taxon>Heunggongvirae</taxon>
        <taxon>Uroviricota</taxon>
        <taxon>Caudoviricetes</taxon>
        <taxon>Mimasvirus</taxon>
        <taxon>Mimasvirus CBB</taxon>
    </lineage>
</organism>
<dbReference type="EMBL" id="KU574722">
    <property type="protein sequence ID" value="AMM44002.1"/>
    <property type="molecule type" value="Genomic_DNA"/>
</dbReference>
<evidence type="ECO:0000313" key="3">
    <source>
        <dbReference type="Proteomes" id="UP000223891"/>
    </source>
</evidence>
<gene>
    <name evidence="2" type="ORF">CBB_439</name>
</gene>
<proteinExistence type="predicted"/>
<protein>
    <recommendedName>
        <fullName evidence="1">Cyclic-phosphate processing Receiver domain-containing protein</fullName>
    </recommendedName>
</protein>
<dbReference type="InterPro" id="IPR046909">
    <property type="entry name" value="cREC_REC"/>
</dbReference>
<name>A0A1L2CVE5_9CAUD</name>
<dbReference type="Pfam" id="PF20274">
    <property type="entry name" value="cREC_REC"/>
    <property type="match status" value="1"/>
</dbReference>
<sequence>MKVYVDDIRNPENHLSAEQAEGIHWKKEWWEAKNFIFDNCEEIETIHLDNFLGDRTHTGADILRMVTRSLKRGTFPKLKQIYLHSSDKEVVNNLYNSQIECCKEAGVELIKNSRPNRT</sequence>